<comment type="caution">
    <text evidence="2">The sequence shown here is derived from an EMBL/GenBank/DDBJ whole genome shotgun (WGS) entry which is preliminary data.</text>
</comment>
<keyword evidence="1" id="KW-0732">Signal</keyword>
<reference evidence="2 3" key="1">
    <citation type="submission" date="2019-12" db="EMBL/GenBank/DDBJ databases">
        <authorList>
            <person name="Li J."/>
        </authorList>
    </citation>
    <scope>NUCLEOTIDE SEQUENCE [LARGE SCALE GENOMIC DNA]</scope>
    <source>
        <strain evidence="2 3">HL2-2</strain>
    </source>
</reference>
<gene>
    <name evidence="2" type="ORF">GN138_03675</name>
</gene>
<dbReference type="EMBL" id="WOWS01000001">
    <property type="protein sequence ID" value="MUU77533.1"/>
    <property type="molecule type" value="Genomic_DNA"/>
</dbReference>
<sequence>MKKSILTLLFLGILFLSFTSNQPKVGDILIIKSPSSNTYSYIYFPKPNILIKRGTVTGYKSVKNNVVIIKDIITEDDGDIKVVLTKKDGSKFFGYLSNVKADYNKALRANEIEIM</sequence>
<keyword evidence="3" id="KW-1185">Reference proteome</keyword>
<feature type="signal peptide" evidence="1">
    <location>
        <begin position="1"/>
        <end position="21"/>
    </location>
</feature>
<dbReference type="AlphaFoldDB" id="A0A6L6U5P9"/>
<organism evidence="2 3">
    <name type="scientific">Winogradskyella endarachnes</name>
    <dbReference type="NCBI Taxonomy" id="2681965"/>
    <lineage>
        <taxon>Bacteria</taxon>
        <taxon>Pseudomonadati</taxon>
        <taxon>Bacteroidota</taxon>
        <taxon>Flavobacteriia</taxon>
        <taxon>Flavobacteriales</taxon>
        <taxon>Flavobacteriaceae</taxon>
        <taxon>Winogradskyella</taxon>
    </lineage>
</organism>
<dbReference type="RefSeq" id="WP_157362222.1">
    <property type="nucleotide sequence ID" value="NZ_WOWS01000001.1"/>
</dbReference>
<evidence type="ECO:0000256" key="1">
    <source>
        <dbReference type="SAM" id="SignalP"/>
    </source>
</evidence>
<accession>A0A6L6U5P9</accession>
<dbReference type="Proteomes" id="UP000478208">
    <property type="component" value="Unassembled WGS sequence"/>
</dbReference>
<protein>
    <recommendedName>
        <fullName evidence="4">Dihydroorotase</fullName>
    </recommendedName>
</protein>
<evidence type="ECO:0008006" key="4">
    <source>
        <dbReference type="Google" id="ProtNLM"/>
    </source>
</evidence>
<evidence type="ECO:0000313" key="3">
    <source>
        <dbReference type="Proteomes" id="UP000478208"/>
    </source>
</evidence>
<evidence type="ECO:0000313" key="2">
    <source>
        <dbReference type="EMBL" id="MUU77533.1"/>
    </source>
</evidence>
<feature type="chain" id="PRO_5026664945" description="Dihydroorotase" evidence="1">
    <location>
        <begin position="22"/>
        <end position="115"/>
    </location>
</feature>
<name>A0A6L6U5P9_9FLAO</name>
<proteinExistence type="predicted"/>